<dbReference type="InterPro" id="IPR011990">
    <property type="entry name" value="TPR-like_helical_dom_sf"/>
</dbReference>
<accession>A6WAC8</accession>
<dbReference type="InterPro" id="IPR036388">
    <property type="entry name" value="WH-like_DNA-bd_sf"/>
</dbReference>
<dbReference type="GO" id="GO:0005737">
    <property type="term" value="C:cytoplasm"/>
    <property type="evidence" value="ECO:0007669"/>
    <property type="project" value="TreeGrafter"/>
</dbReference>
<sequence length="961" mass="101277">MGPRRDLHARAQAQGWAVIGRERELARLRELLGSVATSGAGEVVVVEGEAGIGKTTLVAVLTDAAAAAGFQTLRCSGFQRGALAGFAALHELVHPVLDRVFALPPRQRAALLTALGLQEGPAPDRLLIALAVLGLVEEVAATRPLLLVVEDAQWLDVSSAEVIGFVARRLGVARALLLASARTDRGEASSPESGSEVLESAATVRVLLQPLSRHHSEELLDAVEAAVARAPGAAAPSPLTAEARRRVLDEAGGNPLALRELTAALRARDTGQRLPATAPLPTTRRLEAAFLGEVADLPAASRTLLLLAAAGEGERLSELLDAGQRLGVLIQDLTPLERADLVSVVRDRLRLRHPLLRSAVYGAVSSLERAEAHRALAATTGDSGRAAWHRAAATVAPDESVAAELETAAAQAAGRGARAEAATALHRAAELSPVVDERVRLLVQAAELARQAGNLAQADQVLAEAAALPMSPRRRFEWAQSRALVSTYLGREHSSTADQLAYAQALGGASGAEHPEQRAAVLVAAAFHASNHVNSDTSSEVALRRAVHDQLAAIDLGRRDAAQQLGLAVLDPLAHAGLVRPTLPAMLSRAPGDSLLSLLTLAQAAELLQDLPTARRARALAAEELQRLGSPSDVVHALSGLALLEVIAGQLPDALQHAEQARRTALDLGLPLVAALAGASTVQVYLWTGRRPEAATVLQSSRALLAGAGVERVPAGLAWASGLLAMDQRRYSDALTDLHGTSRHPVFEQWAIADLTEAAVRSGEPEVAHPVLARVGRAAEVLGSAHLSALVHRSRALLADGHEAEEHYRASLAAGETGGVLLEQARTQLIYGEWLRRARRVLEAREQLSAALRTFEAAGVGAGSLAQRAGAELRAAGSVPATRPAPERPLASLTSMLTAQELQIVRLAAQGLTNKEIADRVYLSHRTVGSHLYRVFPKLGVANRHQLREILERTDLALPNR</sequence>
<keyword evidence="5" id="KW-1185">Reference proteome</keyword>
<evidence type="ECO:0000313" key="5">
    <source>
        <dbReference type="Proteomes" id="UP000001116"/>
    </source>
</evidence>
<dbReference type="eggNOG" id="COG1672">
    <property type="taxonomic scope" value="Bacteria"/>
</dbReference>
<dbReference type="KEGG" id="kra:Krad_2286"/>
<dbReference type="PROSITE" id="PS00622">
    <property type="entry name" value="HTH_LUXR_1"/>
    <property type="match status" value="1"/>
</dbReference>
<evidence type="ECO:0000256" key="2">
    <source>
        <dbReference type="ARBA" id="ARBA00022840"/>
    </source>
</evidence>
<name>A6WAC8_KINRD</name>
<dbReference type="PANTHER" id="PTHR16305">
    <property type="entry name" value="TESTICULAR SOLUBLE ADENYLYL CYCLASE"/>
    <property type="match status" value="1"/>
</dbReference>
<feature type="domain" description="HTH luxR-type" evidence="3">
    <location>
        <begin position="890"/>
        <end position="955"/>
    </location>
</feature>
<dbReference type="SUPFAM" id="SSF46894">
    <property type="entry name" value="C-terminal effector domain of the bipartite response regulators"/>
    <property type="match status" value="1"/>
</dbReference>
<dbReference type="PRINTS" id="PR00364">
    <property type="entry name" value="DISEASERSIST"/>
</dbReference>
<evidence type="ECO:0000313" key="4">
    <source>
        <dbReference type="EMBL" id="ABS03767.1"/>
    </source>
</evidence>
<dbReference type="InterPro" id="IPR041664">
    <property type="entry name" value="AAA_16"/>
</dbReference>
<proteinExistence type="predicted"/>
<dbReference type="PROSITE" id="PS50043">
    <property type="entry name" value="HTH_LUXR_2"/>
    <property type="match status" value="1"/>
</dbReference>
<dbReference type="CDD" id="cd06170">
    <property type="entry name" value="LuxR_C_like"/>
    <property type="match status" value="1"/>
</dbReference>
<evidence type="ECO:0000259" key="3">
    <source>
        <dbReference type="PROSITE" id="PS50043"/>
    </source>
</evidence>
<dbReference type="InterPro" id="IPR000792">
    <property type="entry name" value="Tscrpt_reg_LuxR_C"/>
</dbReference>
<dbReference type="InterPro" id="IPR027417">
    <property type="entry name" value="P-loop_NTPase"/>
</dbReference>
<evidence type="ECO:0000256" key="1">
    <source>
        <dbReference type="ARBA" id="ARBA00022741"/>
    </source>
</evidence>
<dbReference type="Pfam" id="PF00196">
    <property type="entry name" value="GerE"/>
    <property type="match status" value="1"/>
</dbReference>
<dbReference type="GO" id="GO:0005524">
    <property type="term" value="F:ATP binding"/>
    <property type="evidence" value="ECO:0007669"/>
    <property type="project" value="UniProtKB-KW"/>
</dbReference>
<dbReference type="Proteomes" id="UP000001116">
    <property type="component" value="Chromosome"/>
</dbReference>
<dbReference type="GO" id="GO:0004016">
    <property type="term" value="F:adenylate cyclase activity"/>
    <property type="evidence" value="ECO:0007669"/>
    <property type="project" value="TreeGrafter"/>
</dbReference>
<dbReference type="AlphaFoldDB" id="A6WAC8"/>
<dbReference type="Gene3D" id="1.10.10.10">
    <property type="entry name" value="Winged helix-like DNA-binding domain superfamily/Winged helix DNA-binding domain"/>
    <property type="match status" value="1"/>
</dbReference>
<organism evidence="4 5">
    <name type="scientific">Kineococcus radiotolerans (strain ATCC BAA-149 / DSM 14245 / SRS30216)</name>
    <dbReference type="NCBI Taxonomy" id="266940"/>
    <lineage>
        <taxon>Bacteria</taxon>
        <taxon>Bacillati</taxon>
        <taxon>Actinomycetota</taxon>
        <taxon>Actinomycetes</taxon>
        <taxon>Kineosporiales</taxon>
        <taxon>Kineosporiaceae</taxon>
        <taxon>Kineococcus</taxon>
    </lineage>
</organism>
<keyword evidence="2" id="KW-0067">ATP-binding</keyword>
<dbReference type="PANTHER" id="PTHR16305:SF35">
    <property type="entry name" value="TRANSCRIPTIONAL ACTIVATOR DOMAIN"/>
    <property type="match status" value="1"/>
</dbReference>
<reference evidence="5" key="1">
    <citation type="journal article" date="2008" name="PLoS ONE">
        <title>Survival in nuclear waste, extreme resistance, and potential applications gleaned from the genome sequence of Kineococcus radiotolerans SRS30216.</title>
        <authorList>
            <person name="Bagwell C.E."/>
            <person name="Bhat S."/>
            <person name="Hawkins G.M."/>
            <person name="Smith B.W."/>
            <person name="Biswas T."/>
            <person name="Hoover T.R."/>
            <person name="Saunders E."/>
            <person name="Han C.S."/>
            <person name="Tsodikov O.V."/>
            <person name="Shimkets L.J."/>
        </authorList>
    </citation>
    <scope>NUCLEOTIDE SEQUENCE [LARGE SCALE GENOMIC DNA]</scope>
    <source>
        <strain evidence="5">ATCC BAA-149 / DSM 14245 / SRS30216</strain>
    </source>
</reference>
<keyword evidence="1" id="KW-0547">Nucleotide-binding</keyword>
<dbReference type="EMBL" id="CP000750">
    <property type="protein sequence ID" value="ABS03767.1"/>
    <property type="molecule type" value="Genomic_DNA"/>
</dbReference>
<dbReference type="Pfam" id="PF13191">
    <property type="entry name" value="AAA_16"/>
    <property type="match status" value="1"/>
</dbReference>
<dbReference type="SUPFAM" id="SSF52540">
    <property type="entry name" value="P-loop containing nucleoside triphosphate hydrolases"/>
    <property type="match status" value="1"/>
</dbReference>
<protein>
    <submittedName>
        <fullName evidence="4">Regulatory protein LuxR</fullName>
    </submittedName>
</protein>
<dbReference type="GO" id="GO:0003677">
    <property type="term" value="F:DNA binding"/>
    <property type="evidence" value="ECO:0007669"/>
    <property type="project" value="InterPro"/>
</dbReference>
<dbReference type="InterPro" id="IPR016032">
    <property type="entry name" value="Sig_transdc_resp-reg_C-effctor"/>
</dbReference>
<dbReference type="HOGENOM" id="CLU_006850_4_1_11"/>
<dbReference type="SMART" id="SM00421">
    <property type="entry name" value="HTH_LUXR"/>
    <property type="match status" value="1"/>
</dbReference>
<dbReference type="Gene3D" id="3.40.50.300">
    <property type="entry name" value="P-loop containing nucleotide triphosphate hydrolases"/>
    <property type="match status" value="1"/>
</dbReference>
<dbReference type="STRING" id="266940.Krad_2286"/>
<dbReference type="GO" id="GO:0006355">
    <property type="term" value="P:regulation of DNA-templated transcription"/>
    <property type="evidence" value="ECO:0007669"/>
    <property type="project" value="InterPro"/>
</dbReference>
<dbReference type="PRINTS" id="PR00038">
    <property type="entry name" value="HTHLUXR"/>
</dbReference>
<gene>
    <name evidence="4" type="ordered locus">Krad_2286</name>
</gene>
<dbReference type="eggNOG" id="COG2197">
    <property type="taxonomic scope" value="Bacteria"/>
</dbReference>
<dbReference type="Gene3D" id="1.25.40.10">
    <property type="entry name" value="Tetratricopeptide repeat domain"/>
    <property type="match status" value="1"/>
</dbReference>